<keyword evidence="1" id="KW-1133">Transmembrane helix</keyword>
<proteinExistence type="predicted"/>
<feature type="transmembrane region" description="Helical" evidence="1">
    <location>
        <begin position="222"/>
        <end position="241"/>
    </location>
</feature>
<evidence type="ECO:0008006" key="4">
    <source>
        <dbReference type="Google" id="ProtNLM"/>
    </source>
</evidence>
<feature type="transmembrane region" description="Helical" evidence="1">
    <location>
        <begin position="193"/>
        <end position="216"/>
    </location>
</feature>
<organism evidence="2 3">
    <name type="scientific">Halorubrum xinjiangense</name>
    <dbReference type="NCBI Taxonomy" id="261291"/>
    <lineage>
        <taxon>Archaea</taxon>
        <taxon>Methanobacteriati</taxon>
        <taxon>Methanobacteriota</taxon>
        <taxon>Stenosarchaea group</taxon>
        <taxon>Halobacteria</taxon>
        <taxon>Halobacteriales</taxon>
        <taxon>Haloferacaceae</taxon>
        <taxon>Halorubrum</taxon>
    </lineage>
</organism>
<feature type="transmembrane region" description="Helical" evidence="1">
    <location>
        <begin position="33"/>
        <end position="60"/>
    </location>
</feature>
<keyword evidence="1" id="KW-0812">Transmembrane</keyword>
<dbReference type="AlphaFoldDB" id="A0A1G7J5Z8"/>
<dbReference type="Pfam" id="PF13197">
    <property type="entry name" value="DUF4013"/>
    <property type="match status" value="1"/>
</dbReference>
<keyword evidence="3" id="KW-1185">Reference proteome</keyword>
<evidence type="ECO:0000256" key="1">
    <source>
        <dbReference type="SAM" id="Phobius"/>
    </source>
</evidence>
<evidence type="ECO:0000313" key="2">
    <source>
        <dbReference type="EMBL" id="SDF19929.1"/>
    </source>
</evidence>
<sequence>MPSYHFNTSRRVRTLRTTMIEASLTYLRDGDDAVTTAVIGGLLLLASPLVIPSILVFGYLARVLRRTADGDDDPPVFGAWGELFVDGLKAFAVAFVYSLLPLAVVAVAATVTLGAFVVVPGTADGGAGTFFGTFVVGVLVLVVGLVALALSLVGLYVTPAALAAVADSGKVGDGFAVGALWGVVTKRAYATGWATAAVVVLAGALAIGVLSVVPILGTIAGVFVQFYALVAAAAIVGWTWADVRPVATEPPEPEPAERPVV</sequence>
<feature type="transmembrane region" description="Helical" evidence="1">
    <location>
        <begin position="130"/>
        <end position="157"/>
    </location>
</feature>
<gene>
    <name evidence="2" type="ORF">SAMN04488067_102297</name>
</gene>
<dbReference type="Proteomes" id="UP000324020">
    <property type="component" value="Unassembled WGS sequence"/>
</dbReference>
<protein>
    <recommendedName>
        <fullName evidence="4">DUF4013 domain-containing protein</fullName>
    </recommendedName>
</protein>
<name>A0A1G7J5Z8_9EURY</name>
<dbReference type="EMBL" id="FNBO01000002">
    <property type="protein sequence ID" value="SDF19929.1"/>
    <property type="molecule type" value="Genomic_DNA"/>
</dbReference>
<dbReference type="InterPro" id="IPR025098">
    <property type="entry name" value="DUF4013"/>
</dbReference>
<evidence type="ECO:0000313" key="3">
    <source>
        <dbReference type="Proteomes" id="UP000324020"/>
    </source>
</evidence>
<keyword evidence="1" id="KW-0472">Membrane</keyword>
<feature type="transmembrane region" description="Helical" evidence="1">
    <location>
        <begin position="90"/>
        <end position="118"/>
    </location>
</feature>
<reference evidence="2 3" key="1">
    <citation type="submission" date="2016-10" db="EMBL/GenBank/DDBJ databases">
        <authorList>
            <person name="Varghese N."/>
            <person name="Submissions S."/>
        </authorList>
    </citation>
    <scope>NUCLEOTIDE SEQUENCE [LARGE SCALE GENOMIC DNA]</scope>
    <source>
        <strain evidence="2 3">CGMCC 1.3527</strain>
    </source>
</reference>
<accession>A0A1G7J5Z8</accession>